<name>A0A915E429_9BILA</name>
<keyword evidence="1" id="KW-1185">Reference proteome</keyword>
<evidence type="ECO:0000313" key="1">
    <source>
        <dbReference type="Proteomes" id="UP000887574"/>
    </source>
</evidence>
<proteinExistence type="predicted"/>
<dbReference type="WBParaSite" id="jg26488">
    <property type="protein sequence ID" value="jg26488"/>
    <property type="gene ID" value="jg26488"/>
</dbReference>
<reference evidence="2" key="1">
    <citation type="submission" date="2022-11" db="UniProtKB">
        <authorList>
            <consortium name="WormBaseParasite"/>
        </authorList>
    </citation>
    <scope>IDENTIFICATION</scope>
</reference>
<dbReference type="AlphaFoldDB" id="A0A915E429"/>
<sequence length="196" mass="22301">MCSLESDNKSSIEKLDGEHIREFKHSFYTETDFLRSYHVVSSLSHAGYSVQEAEEIVSAMRLLIKHKIAIPTTKITGELLPKSVISCHDFMKKVSIEQDRLNSMFDSNSLVRELSTGADYIEVEVHDLLIGNTSFLTTLYGKEFNCMIEDTGRKSLEGKRIFKITGEGDQVQKTKRLLLISIQRLLAAKKLQKIEK</sequence>
<evidence type="ECO:0000313" key="2">
    <source>
        <dbReference type="WBParaSite" id="jg26488"/>
    </source>
</evidence>
<protein>
    <submittedName>
        <fullName evidence="2">Uncharacterized protein</fullName>
    </submittedName>
</protein>
<organism evidence="1 2">
    <name type="scientific">Ditylenchus dipsaci</name>
    <dbReference type="NCBI Taxonomy" id="166011"/>
    <lineage>
        <taxon>Eukaryota</taxon>
        <taxon>Metazoa</taxon>
        <taxon>Ecdysozoa</taxon>
        <taxon>Nematoda</taxon>
        <taxon>Chromadorea</taxon>
        <taxon>Rhabditida</taxon>
        <taxon>Tylenchina</taxon>
        <taxon>Tylenchomorpha</taxon>
        <taxon>Sphaerularioidea</taxon>
        <taxon>Anguinidae</taxon>
        <taxon>Anguininae</taxon>
        <taxon>Ditylenchus</taxon>
    </lineage>
</organism>
<accession>A0A915E429</accession>
<dbReference type="Proteomes" id="UP000887574">
    <property type="component" value="Unplaced"/>
</dbReference>